<dbReference type="AlphaFoldDB" id="A0A915BAV7"/>
<reference evidence="5" key="1">
    <citation type="submission" date="2022-11" db="UniProtKB">
        <authorList>
            <consortium name="WormBaseParasite"/>
        </authorList>
    </citation>
    <scope>IDENTIFICATION</scope>
</reference>
<keyword evidence="2" id="KW-0067">ATP-binding</keyword>
<evidence type="ECO:0000256" key="1">
    <source>
        <dbReference type="ARBA" id="ARBA00022741"/>
    </source>
</evidence>
<dbReference type="Pfam" id="PF03630">
    <property type="entry name" value="Fumble"/>
    <property type="match status" value="1"/>
</dbReference>
<dbReference type="GO" id="GO:0005829">
    <property type="term" value="C:cytosol"/>
    <property type="evidence" value="ECO:0007669"/>
    <property type="project" value="TreeGrafter"/>
</dbReference>
<dbReference type="PANTHER" id="PTHR12280:SF20">
    <property type="entry name" value="4'-PHOSPHOPANTETHEINE PHOSPHATASE"/>
    <property type="match status" value="1"/>
</dbReference>
<dbReference type="InterPro" id="IPR043129">
    <property type="entry name" value="ATPase_NBD"/>
</dbReference>
<dbReference type="GO" id="GO:0015937">
    <property type="term" value="P:coenzyme A biosynthetic process"/>
    <property type="evidence" value="ECO:0007669"/>
    <property type="project" value="UniProtKB-KW"/>
</dbReference>
<keyword evidence="3" id="KW-0173">Coenzyme A biosynthesis</keyword>
<dbReference type="InterPro" id="IPR004567">
    <property type="entry name" value="Type_II_PanK"/>
</dbReference>
<dbReference type="PANTHER" id="PTHR12280">
    <property type="entry name" value="PANTOTHENATE KINASE"/>
    <property type="match status" value="1"/>
</dbReference>
<accession>A0A915BAV7</accession>
<dbReference type="WBParaSite" id="PgR031_g025_t03">
    <property type="protein sequence ID" value="PgR031_g025_t03"/>
    <property type="gene ID" value="PgR031_g025"/>
</dbReference>
<proteinExistence type="predicted"/>
<evidence type="ECO:0000256" key="3">
    <source>
        <dbReference type="ARBA" id="ARBA00022993"/>
    </source>
</evidence>
<evidence type="ECO:0000313" key="5">
    <source>
        <dbReference type="WBParaSite" id="PgR031_g025_t03"/>
    </source>
</evidence>
<dbReference type="Proteomes" id="UP000887569">
    <property type="component" value="Unplaced"/>
</dbReference>
<dbReference type="NCBIfam" id="TIGR00555">
    <property type="entry name" value="panK_eukar"/>
    <property type="match status" value="1"/>
</dbReference>
<evidence type="ECO:0000256" key="2">
    <source>
        <dbReference type="ARBA" id="ARBA00022840"/>
    </source>
</evidence>
<organism evidence="4 5">
    <name type="scientific">Parascaris univalens</name>
    <name type="common">Nematode worm</name>
    <dbReference type="NCBI Taxonomy" id="6257"/>
    <lineage>
        <taxon>Eukaryota</taxon>
        <taxon>Metazoa</taxon>
        <taxon>Ecdysozoa</taxon>
        <taxon>Nematoda</taxon>
        <taxon>Chromadorea</taxon>
        <taxon>Rhabditida</taxon>
        <taxon>Spirurina</taxon>
        <taxon>Ascaridomorpha</taxon>
        <taxon>Ascaridoidea</taxon>
        <taxon>Ascarididae</taxon>
        <taxon>Parascaris</taxon>
    </lineage>
</organism>
<dbReference type="Gene3D" id="3.30.420.510">
    <property type="match status" value="1"/>
</dbReference>
<name>A0A915BAV7_PARUN</name>
<keyword evidence="4" id="KW-1185">Reference proteome</keyword>
<sequence>SKVDSHVEISTSRSLVAEICWLLEMNTHGEHVLASTTASLGEFATSSTKQKIIQKPSSALSDDEENTAELRTPYAVLPSTDIFDGAGLRPVYAVDCGGSLVKVVYTSLEESEESKETQTRLKFRKFLKIEHCLAFIKAHAIARGCEQIEGPIRCTGGGAYKYGRLIAETLRVEVERVDEMEALVSGCCFLLKYIEDESFTYHHEEEPNKRYKYRPIDPMVMCPFQLVNIGTGVSVIKIEDENTFARIGGSTMGGGAFTGLGLLLTSAKSFDELLTKAEKGDHRNVDVLVSDIPLATKDKLRLPDDLIAGSFGKCVDQGRRDELHKRRPQSEDDMTKSLLLMFSNCIGQMATLYGKQHEVKRIYFGGYFIRKHPITMRTISFAVNYWSKGEIEALFLKHEGYIGAVGAFLRHMRTSKKKDE</sequence>
<dbReference type="GO" id="GO:0005634">
    <property type="term" value="C:nucleus"/>
    <property type="evidence" value="ECO:0007669"/>
    <property type="project" value="TreeGrafter"/>
</dbReference>
<keyword evidence="1" id="KW-0547">Nucleotide-binding</keyword>
<dbReference type="SUPFAM" id="SSF53067">
    <property type="entry name" value="Actin-like ATPase domain"/>
    <property type="match status" value="2"/>
</dbReference>
<dbReference type="GO" id="GO:0005524">
    <property type="term" value="F:ATP binding"/>
    <property type="evidence" value="ECO:0007669"/>
    <property type="project" value="UniProtKB-KW"/>
</dbReference>
<dbReference type="GO" id="GO:0004594">
    <property type="term" value="F:pantothenate kinase activity"/>
    <property type="evidence" value="ECO:0007669"/>
    <property type="project" value="TreeGrafter"/>
</dbReference>
<evidence type="ECO:0000313" key="4">
    <source>
        <dbReference type="Proteomes" id="UP000887569"/>
    </source>
</evidence>
<dbReference type="Gene3D" id="3.30.420.40">
    <property type="match status" value="1"/>
</dbReference>
<protein>
    <submittedName>
        <fullName evidence="5">Pantothenate kinase</fullName>
    </submittedName>
</protein>